<comment type="caution">
    <text evidence="2">The sequence shown here is derived from an EMBL/GenBank/DDBJ whole genome shotgun (WGS) entry which is preliminary data.</text>
</comment>
<gene>
    <name evidence="2" type="ORF">RM479_17000</name>
</gene>
<evidence type="ECO:0000313" key="2">
    <source>
        <dbReference type="EMBL" id="MDT0330112.1"/>
    </source>
</evidence>
<protein>
    <recommendedName>
        <fullName evidence="4">Helix-turn-helix domain-containing protein</fullName>
    </recommendedName>
</protein>
<evidence type="ECO:0000313" key="3">
    <source>
        <dbReference type="Proteomes" id="UP001183390"/>
    </source>
</evidence>
<dbReference type="RefSeq" id="WP_311512697.1">
    <property type="nucleotide sequence ID" value="NZ_JAVREP010000011.1"/>
</dbReference>
<sequence length="547" mass="58420">MTAALKKGLFPTPRSHMAAVLIADAADRDGRWCFLRQVTLAERSGGNLSVTTAQRAIDDLVRAGLVRKLPREHVRVFFAEDLAAGHRRPDALPDVLELLIPAEAFPADVLERVNEARALLGEEPLTPQNRPAPPTTGRIDRPRPVTVNGREVSDRPTDPYSTDPHSSDPSPDPVRGRVTTGRPGVAVPLPRAASGAEVGAEVGGPTGPYREPEPDRRPSPRPTGRPVPAVPRPRTPGEPAPVPAPAWALDLLRSIPDAALTHPRRDRGTLAARLVDLRASGVSVEELTDALTGWQDTARPFAALRTRLVSPESVRAWNGGALGRALPRLPAPPEDAFSRRPAFASDAQGKATGTCPAHPSVRNVPGGTCALCGGLCRTEPDEIVHPPAPAGAAPFGTWLGPPDVDTRFPAPKCDNERCNPDRGSPRYRTVLRPTPDGRDVTAVPCPTCGHRTDERSVLRDRSRSRRTRRSGSGLPGSVGHRDHRWDGVVESVGSCDDRVLQLLSQMTRELDFGEAGDGEYGSQFPPLIAPGLPGVEQVPGCVTVPGS</sequence>
<feature type="compositionally biased region" description="Pro residues" evidence="1">
    <location>
        <begin position="220"/>
        <end position="242"/>
    </location>
</feature>
<feature type="compositionally biased region" description="Low complexity" evidence="1">
    <location>
        <begin position="158"/>
        <end position="169"/>
    </location>
</feature>
<feature type="region of interest" description="Disordered" evidence="1">
    <location>
        <begin position="410"/>
        <end position="483"/>
    </location>
</feature>
<feature type="region of interest" description="Disordered" evidence="1">
    <location>
        <begin position="120"/>
        <end position="242"/>
    </location>
</feature>
<organism evidence="2 3">
    <name type="scientific">Nocardiopsis lambiniae</name>
    <dbReference type="NCBI Taxonomy" id="3075539"/>
    <lineage>
        <taxon>Bacteria</taxon>
        <taxon>Bacillati</taxon>
        <taxon>Actinomycetota</taxon>
        <taxon>Actinomycetes</taxon>
        <taxon>Streptosporangiales</taxon>
        <taxon>Nocardiopsidaceae</taxon>
        <taxon>Nocardiopsis</taxon>
    </lineage>
</organism>
<dbReference type="EMBL" id="JAVREP010000011">
    <property type="protein sequence ID" value="MDT0330112.1"/>
    <property type="molecule type" value="Genomic_DNA"/>
</dbReference>
<keyword evidence="3" id="KW-1185">Reference proteome</keyword>
<dbReference type="Proteomes" id="UP001183390">
    <property type="component" value="Unassembled WGS sequence"/>
</dbReference>
<evidence type="ECO:0000256" key="1">
    <source>
        <dbReference type="SAM" id="MobiDB-lite"/>
    </source>
</evidence>
<evidence type="ECO:0008006" key="4">
    <source>
        <dbReference type="Google" id="ProtNLM"/>
    </source>
</evidence>
<feature type="compositionally biased region" description="Basic and acidic residues" evidence="1">
    <location>
        <begin position="450"/>
        <end position="461"/>
    </location>
</feature>
<name>A0ABU2MBX7_9ACTN</name>
<feature type="compositionally biased region" description="Basic and acidic residues" evidence="1">
    <location>
        <begin position="413"/>
        <end position="424"/>
    </location>
</feature>
<proteinExistence type="predicted"/>
<accession>A0ABU2MBX7</accession>
<reference evidence="3" key="1">
    <citation type="submission" date="2023-07" db="EMBL/GenBank/DDBJ databases">
        <title>30 novel species of actinomycetes from the DSMZ collection.</title>
        <authorList>
            <person name="Nouioui I."/>
        </authorList>
    </citation>
    <scope>NUCLEOTIDE SEQUENCE [LARGE SCALE GENOMIC DNA]</scope>
    <source>
        <strain evidence="3">DSM 44743</strain>
    </source>
</reference>